<keyword evidence="12" id="KW-1185">Reference proteome</keyword>
<keyword evidence="6" id="KW-0547">Nucleotide-binding</keyword>
<dbReference type="PANTHER" id="PTHR33571:SF12">
    <property type="entry name" value="BSL3053 PROTEIN"/>
    <property type="match status" value="1"/>
</dbReference>
<evidence type="ECO:0000256" key="5">
    <source>
        <dbReference type="ARBA" id="ARBA00022723"/>
    </source>
</evidence>
<evidence type="ECO:0000256" key="9">
    <source>
        <dbReference type="ARBA" id="ARBA00038276"/>
    </source>
</evidence>
<dbReference type="PANTHER" id="PTHR33571">
    <property type="entry name" value="SSL8005 PROTEIN"/>
    <property type="match status" value="1"/>
</dbReference>
<dbReference type="Pfam" id="PF01909">
    <property type="entry name" value="NTP_transf_2"/>
    <property type="match status" value="1"/>
</dbReference>
<evidence type="ECO:0000256" key="1">
    <source>
        <dbReference type="ARBA" id="ARBA00001946"/>
    </source>
</evidence>
<dbReference type="InterPro" id="IPR002934">
    <property type="entry name" value="Polymerase_NTP_transf_dom"/>
</dbReference>
<feature type="domain" description="Polymerase nucleotidyl transferase" evidence="10">
    <location>
        <begin position="12"/>
        <end position="95"/>
    </location>
</feature>
<evidence type="ECO:0000313" key="11">
    <source>
        <dbReference type="EMBL" id="MCW6038675.1"/>
    </source>
</evidence>
<evidence type="ECO:0000256" key="7">
    <source>
        <dbReference type="ARBA" id="ARBA00022840"/>
    </source>
</evidence>
<dbReference type="Gene3D" id="3.30.460.10">
    <property type="entry name" value="Beta Polymerase, domain 2"/>
    <property type="match status" value="1"/>
</dbReference>
<evidence type="ECO:0000313" key="12">
    <source>
        <dbReference type="Proteomes" id="UP001526426"/>
    </source>
</evidence>
<protein>
    <submittedName>
        <fullName evidence="11">Nucleotidyltransferase family protein</fullName>
    </submittedName>
</protein>
<dbReference type="EMBL" id="JAIHOM010000160">
    <property type="protein sequence ID" value="MCW6038675.1"/>
    <property type="molecule type" value="Genomic_DNA"/>
</dbReference>
<evidence type="ECO:0000256" key="2">
    <source>
        <dbReference type="ARBA" id="ARBA00022649"/>
    </source>
</evidence>
<dbReference type="Proteomes" id="UP001526426">
    <property type="component" value="Unassembled WGS sequence"/>
</dbReference>
<dbReference type="RefSeq" id="WP_265266595.1">
    <property type="nucleotide sequence ID" value="NZ_JAIHOM010000160.1"/>
</dbReference>
<dbReference type="InterPro" id="IPR052038">
    <property type="entry name" value="Type-VII_TA_antitoxin"/>
</dbReference>
<name>A0ABT3LAY4_9CYAN</name>
<evidence type="ECO:0000256" key="8">
    <source>
        <dbReference type="ARBA" id="ARBA00022842"/>
    </source>
</evidence>
<keyword evidence="2" id="KW-1277">Toxin-antitoxin system</keyword>
<comment type="caution">
    <text evidence="11">The sequence shown here is derived from an EMBL/GenBank/DDBJ whole genome shotgun (WGS) entry which is preliminary data.</text>
</comment>
<sequence length="101" mass="11800">MRQQLRLQLSPEIIQPFCQRHHIRKLYIFGSVLRDDFTLDSDLDILVEFEPDQIPGLAFFELQDELSEILQCRVDLNTVGFLSPQIREKVLAEAVLQYAKP</sequence>
<keyword evidence="4" id="KW-0548">Nucleotidyltransferase</keyword>
<comment type="similarity">
    <text evidence="9">Belongs to the MntA antitoxin family.</text>
</comment>
<dbReference type="InterPro" id="IPR043519">
    <property type="entry name" value="NT_sf"/>
</dbReference>
<gene>
    <name evidence="11" type="ORF">K4A83_20705</name>
</gene>
<evidence type="ECO:0000259" key="10">
    <source>
        <dbReference type="Pfam" id="PF01909"/>
    </source>
</evidence>
<evidence type="ECO:0000256" key="6">
    <source>
        <dbReference type="ARBA" id="ARBA00022741"/>
    </source>
</evidence>
<proteinExistence type="inferred from homology"/>
<accession>A0ABT3LAY4</accession>
<keyword evidence="3" id="KW-0808">Transferase</keyword>
<comment type="cofactor">
    <cofactor evidence="1">
        <name>Mg(2+)</name>
        <dbReference type="ChEBI" id="CHEBI:18420"/>
    </cofactor>
</comment>
<keyword evidence="7" id="KW-0067">ATP-binding</keyword>
<reference evidence="11 12" key="1">
    <citation type="submission" date="2021-08" db="EMBL/GenBank/DDBJ databases">
        <title>Draft genome sequence of Spirulina subsalsa with high tolerance to salinity and hype-accumulation of phycocyanin.</title>
        <authorList>
            <person name="Pei H."/>
            <person name="Jiang L."/>
        </authorList>
    </citation>
    <scope>NUCLEOTIDE SEQUENCE [LARGE SCALE GENOMIC DNA]</scope>
    <source>
        <strain evidence="11 12">FACHB-351</strain>
    </source>
</reference>
<dbReference type="SUPFAM" id="SSF81301">
    <property type="entry name" value="Nucleotidyltransferase"/>
    <property type="match status" value="1"/>
</dbReference>
<keyword evidence="5" id="KW-0479">Metal-binding</keyword>
<organism evidence="11 12">
    <name type="scientific">Spirulina subsalsa FACHB-351</name>
    <dbReference type="NCBI Taxonomy" id="234711"/>
    <lineage>
        <taxon>Bacteria</taxon>
        <taxon>Bacillati</taxon>
        <taxon>Cyanobacteriota</taxon>
        <taxon>Cyanophyceae</taxon>
        <taxon>Spirulinales</taxon>
        <taxon>Spirulinaceae</taxon>
        <taxon>Spirulina</taxon>
    </lineage>
</organism>
<keyword evidence="8" id="KW-0460">Magnesium</keyword>
<evidence type="ECO:0000256" key="3">
    <source>
        <dbReference type="ARBA" id="ARBA00022679"/>
    </source>
</evidence>
<evidence type="ECO:0000256" key="4">
    <source>
        <dbReference type="ARBA" id="ARBA00022695"/>
    </source>
</evidence>
<dbReference type="CDD" id="cd05403">
    <property type="entry name" value="NT_KNTase_like"/>
    <property type="match status" value="1"/>
</dbReference>